<dbReference type="GeneID" id="85478951"/>
<dbReference type="EMBL" id="JAHMHQ010000020">
    <property type="protein sequence ID" value="KAK1625431.1"/>
    <property type="molecule type" value="Genomic_DNA"/>
</dbReference>
<dbReference type="Pfam" id="PF13424">
    <property type="entry name" value="TPR_12"/>
    <property type="match status" value="1"/>
</dbReference>
<evidence type="ECO:0000256" key="1">
    <source>
        <dbReference type="PROSITE-ProRule" id="PRU00339"/>
    </source>
</evidence>
<proteinExistence type="predicted"/>
<dbReference type="Gene3D" id="1.25.40.10">
    <property type="entry name" value="Tetratricopeptide repeat domain"/>
    <property type="match status" value="1"/>
</dbReference>
<dbReference type="PANTHER" id="PTHR46082:SF6">
    <property type="entry name" value="AAA+ ATPASE DOMAIN-CONTAINING PROTEIN-RELATED"/>
    <property type="match status" value="1"/>
</dbReference>
<protein>
    <recommendedName>
        <fullName evidence="4">Kinesin light chain</fullName>
    </recommendedName>
</protein>
<evidence type="ECO:0008006" key="4">
    <source>
        <dbReference type="Google" id="ProtNLM"/>
    </source>
</evidence>
<reference evidence="2" key="1">
    <citation type="submission" date="2021-06" db="EMBL/GenBank/DDBJ databases">
        <title>Comparative genomics, transcriptomics and evolutionary studies reveal genomic signatures of adaptation to plant cell wall in hemibiotrophic fungi.</title>
        <authorList>
            <consortium name="DOE Joint Genome Institute"/>
            <person name="Baroncelli R."/>
            <person name="Diaz J.F."/>
            <person name="Benocci T."/>
            <person name="Peng M."/>
            <person name="Battaglia E."/>
            <person name="Haridas S."/>
            <person name="Andreopoulos W."/>
            <person name="Labutti K."/>
            <person name="Pangilinan J."/>
            <person name="Floch G.L."/>
            <person name="Makela M.R."/>
            <person name="Henrissat B."/>
            <person name="Grigoriev I.V."/>
            <person name="Crouch J.A."/>
            <person name="De Vries R.P."/>
            <person name="Sukno S.A."/>
            <person name="Thon M.R."/>
        </authorList>
    </citation>
    <scope>NUCLEOTIDE SEQUENCE</scope>
    <source>
        <strain evidence="2">CBS 102054</strain>
    </source>
</reference>
<dbReference type="SUPFAM" id="SSF52540">
    <property type="entry name" value="P-loop containing nucleoside triphosphate hydrolases"/>
    <property type="match status" value="1"/>
</dbReference>
<keyword evidence="3" id="KW-1185">Reference proteome</keyword>
<evidence type="ECO:0000313" key="2">
    <source>
        <dbReference type="EMBL" id="KAK1625431.1"/>
    </source>
</evidence>
<keyword evidence="1" id="KW-0802">TPR repeat</keyword>
<dbReference type="RefSeq" id="XP_060441426.1">
    <property type="nucleotide sequence ID" value="XM_060594089.1"/>
</dbReference>
<sequence length="289" mass="32261">MGKTQLAVAYTKQHRTDYSASIWINATDETTLKQSFYRAAQRISRQYQSVLYIKNAVANKDLNETLEALVVYDNYDNVRFDRRNGIASSTRPGTAGSWSNPGNTLSGSAVSKAYDIRSYLPETDHGTVIITTRSATVKLGKRIPLGKLRDVNDSLAILTSTSNRNNLVEDPDATTLTRRLNGLPLALATARAYLDQVATSYKEYLEIYEKAYIELKDNTWVFHALGNLYSDQGRLKEAEAMYERALQGKEKALGPDHTSTLSTVNNLGIFYSDQGRLKEAEAITASYLY</sequence>
<dbReference type="Gene3D" id="3.40.50.300">
    <property type="entry name" value="P-loop containing nucleotide triphosphate hydrolases"/>
    <property type="match status" value="1"/>
</dbReference>
<evidence type="ECO:0000313" key="3">
    <source>
        <dbReference type="Proteomes" id="UP001243989"/>
    </source>
</evidence>
<dbReference type="InterPro" id="IPR027417">
    <property type="entry name" value="P-loop_NTPase"/>
</dbReference>
<feature type="repeat" description="TPR" evidence="1">
    <location>
        <begin position="219"/>
        <end position="252"/>
    </location>
</feature>
<gene>
    <name evidence="2" type="ORF">BDP81DRAFT_463949</name>
</gene>
<dbReference type="AlphaFoldDB" id="A0AAI9ZLD7"/>
<dbReference type="InterPro" id="IPR053137">
    <property type="entry name" value="NLR-like"/>
</dbReference>
<dbReference type="InterPro" id="IPR019734">
    <property type="entry name" value="TPR_rpt"/>
</dbReference>
<accession>A0AAI9ZLD7</accession>
<dbReference type="PROSITE" id="PS50005">
    <property type="entry name" value="TPR"/>
    <property type="match status" value="1"/>
</dbReference>
<comment type="caution">
    <text evidence="2">The sequence shown here is derived from an EMBL/GenBank/DDBJ whole genome shotgun (WGS) entry which is preliminary data.</text>
</comment>
<dbReference type="SUPFAM" id="SSF48452">
    <property type="entry name" value="TPR-like"/>
    <property type="match status" value="1"/>
</dbReference>
<dbReference type="Proteomes" id="UP001243989">
    <property type="component" value="Unassembled WGS sequence"/>
</dbReference>
<dbReference type="PANTHER" id="PTHR46082">
    <property type="entry name" value="ATP/GTP-BINDING PROTEIN-RELATED"/>
    <property type="match status" value="1"/>
</dbReference>
<dbReference type="InterPro" id="IPR011990">
    <property type="entry name" value="TPR-like_helical_dom_sf"/>
</dbReference>
<organism evidence="2 3">
    <name type="scientific">Colletotrichum phormii</name>
    <dbReference type="NCBI Taxonomy" id="359342"/>
    <lineage>
        <taxon>Eukaryota</taxon>
        <taxon>Fungi</taxon>
        <taxon>Dikarya</taxon>
        <taxon>Ascomycota</taxon>
        <taxon>Pezizomycotina</taxon>
        <taxon>Sordariomycetes</taxon>
        <taxon>Hypocreomycetidae</taxon>
        <taxon>Glomerellales</taxon>
        <taxon>Glomerellaceae</taxon>
        <taxon>Colletotrichum</taxon>
        <taxon>Colletotrichum acutatum species complex</taxon>
    </lineage>
</organism>
<name>A0AAI9ZLD7_9PEZI</name>